<dbReference type="Pfam" id="PF04552">
    <property type="entry name" value="Sigma54_DBD"/>
    <property type="match status" value="1"/>
</dbReference>
<dbReference type="KEGG" id="tta:Theth_1076"/>
<dbReference type="InterPro" id="IPR007046">
    <property type="entry name" value="RNA_pol_sigma_54_core-bd"/>
</dbReference>
<sequence length="330" mass="38126">MHQKLSIERIFIDPRQTFFKILELPYEALEEFVKNLPLGISLDRFEGLAENLPTGEKSLAEQIIEDLAFERLDDTTEKVAEYIAYNLDERGRMLVSISEVCEKFKVSEEVVLKAIQAIKNVGPDGVLDGEVKGFGQASSYVEPDIEIKKDYSVEVKDFNFTISSHQKDQFKLFAFFYEALNKRKEYLYELGKIVVETNKDFLEQRKLYPSKVKMCEAARRINLSLSAVSKLIKGKYIKTPVGIFPLKIFFGRKVEMDYLFGVMVKILRENPSITDKELSAILAKNGIFISRRTVNKYRNILVKNLSEKKGSNEMPFVFERKIRRKRGNKA</sequence>
<dbReference type="Gene3D" id="1.10.10.1330">
    <property type="entry name" value="RNA polymerase sigma-54 factor, core-binding domain"/>
    <property type="match status" value="1"/>
</dbReference>
<reference evidence="11 12" key="1">
    <citation type="submission" date="2010-11" db="EMBL/GenBank/DDBJ databases">
        <title>The complete genome of Thermotoga thermarum DSM 5069.</title>
        <authorList>
            <consortium name="US DOE Joint Genome Institute (JGI-PGF)"/>
            <person name="Lucas S."/>
            <person name="Copeland A."/>
            <person name="Lapidus A."/>
            <person name="Bruce D."/>
            <person name="Goodwin L."/>
            <person name="Pitluck S."/>
            <person name="Kyrpides N."/>
            <person name="Mavromatis K."/>
            <person name="Ivanova N."/>
            <person name="Zeytun A."/>
            <person name="Brettin T."/>
            <person name="Detter J.C."/>
            <person name="Tapia R."/>
            <person name="Han C."/>
            <person name="Land M."/>
            <person name="Hauser L."/>
            <person name="Markowitz V."/>
            <person name="Cheng J.-F."/>
            <person name="Hugenholtz P."/>
            <person name="Woyke T."/>
            <person name="Wu D."/>
            <person name="Spring S."/>
            <person name="Schroeder M."/>
            <person name="Brambilla E."/>
            <person name="Klenk H.-P."/>
            <person name="Eisen J.A."/>
        </authorList>
    </citation>
    <scope>NUCLEOTIDE SEQUENCE [LARGE SCALE GENOMIC DNA]</scope>
    <source>
        <strain evidence="11 12">DSM 5069</strain>
    </source>
</reference>
<accession>F7YYW2</accession>
<dbReference type="EMBL" id="CP002351">
    <property type="protein sequence ID" value="AEH51156.1"/>
    <property type="molecule type" value="Genomic_DNA"/>
</dbReference>
<evidence type="ECO:0000256" key="7">
    <source>
        <dbReference type="ARBA" id="ARBA00023125"/>
    </source>
</evidence>
<dbReference type="STRING" id="688269.Theth_1076"/>
<evidence type="ECO:0000256" key="5">
    <source>
        <dbReference type="ARBA" id="ARBA00023015"/>
    </source>
</evidence>
<dbReference type="GO" id="GO:0016987">
    <property type="term" value="F:sigma factor activity"/>
    <property type="evidence" value="ECO:0007669"/>
    <property type="project" value="UniProtKB-KW"/>
</dbReference>
<keyword evidence="5" id="KW-0805">Transcription regulation</keyword>
<protein>
    <submittedName>
        <fullName evidence="11">Sigma-54 DNA-binding domain protein</fullName>
    </submittedName>
</protein>
<dbReference type="RefSeq" id="WP_013932376.1">
    <property type="nucleotide sequence ID" value="NC_015707.1"/>
</dbReference>
<evidence type="ECO:0000256" key="2">
    <source>
        <dbReference type="ARBA" id="ARBA00022478"/>
    </source>
</evidence>
<dbReference type="Gene3D" id="1.10.10.60">
    <property type="entry name" value="Homeodomain-like"/>
    <property type="match status" value="1"/>
</dbReference>
<keyword evidence="4" id="KW-0548">Nucleotidyltransferase</keyword>
<evidence type="ECO:0000256" key="4">
    <source>
        <dbReference type="ARBA" id="ARBA00022695"/>
    </source>
</evidence>
<dbReference type="PANTHER" id="PTHR32248">
    <property type="entry name" value="RNA POLYMERASE SIGMA-54 FACTOR"/>
    <property type="match status" value="1"/>
</dbReference>
<evidence type="ECO:0000256" key="1">
    <source>
        <dbReference type="ARBA" id="ARBA00008798"/>
    </source>
</evidence>
<keyword evidence="2" id="KW-0240">DNA-directed RNA polymerase</keyword>
<evidence type="ECO:0000259" key="9">
    <source>
        <dbReference type="Pfam" id="PF04552"/>
    </source>
</evidence>
<evidence type="ECO:0000256" key="6">
    <source>
        <dbReference type="ARBA" id="ARBA00023082"/>
    </source>
</evidence>
<dbReference type="GO" id="GO:0003677">
    <property type="term" value="F:DNA binding"/>
    <property type="evidence" value="ECO:0007669"/>
    <property type="project" value="UniProtKB-KW"/>
</dbReference>
<dbReference type="OrthoDB" id="9814402at2"/>
<dbReference type="eggNOG" id="COG1508">
    <property type="taxonomic scope" value="Bacteria"/>
</dbReference>
<dbReference type="InterPro" id="IPR038709">
    <property type="entry name" value="RpoN_core-bd_sf"/>
</dbReference>
<dbReference type="GO" id="GO:0000428">
    <property type="term" value="C:DNA-directed RNA polymerase complex"/>
    <property type="evidence" value="ECO:0007669"/>
    <property type="project" value="UniProtKB-KW"/>
</dbReference>
<dbReference type="GO" id="GO:0016779">
    <property type="term" value="F:nucleotidyltransferase activity"/>
    <property type="evidence" value="ECO:0007669"/>
    <property type="project" value="UniProtKB-KW"/>
</dbReference>
<evidence type="ECO:0000256" key="3">
    <source>
        <dbReference type="ARBA" id="ARBA00022679"/>
    </source>
</evidence>
<dbReference type="InterPro" id="IPR007634">
    <property type="entry name" value="RNA_pol_sigma_54_DNA-bd"/>
</dbReference>
<dbReference type="HOGENOM" id="CLU_914471_0_0_0"/>
<feature type="domain" description="RNA polymerase sigma factor 54 DNA-binding" evidence="9">
    <location>
        <begin position="166"/>
        <end position="302"/>
    </location>
</feature>
<evidence type="ECO:0000256" key="8">
    <source>
        <dbReference type="ARBA" id="ARBA00023163"/>
    </source>
</evidence>
<dbReference type="PROSITE" id="PS50044">
    <property type="entry name" value="SIGMA54_3"/>
    <property type="match status" value="1"/>
</dbReference>
<dbReference type="GO" id="GO:0001216">
    <property type="term" value="F:DNA-binding transcription activator activity"/>
    <property type="evidence" value="ECO:0007669"/>
    <property type="project" value="InterPro"/>
</dbReference>
<dbReference type="GO" id="GO:0006352">
    <property type="term" value="P:DNA-templated transcription initiation"/>
    <property type="evidence" value="ECO:0007669"/>
    <property type="project" value="InterPro"/>
</dbReference>
<keyword evidence="6" id="KW-0731">Sigma factor</keyword>
<organism evidence="11 12">
    <name type="scientific">Pseudothermotoga thermarum DSM 5069</name>
    <dbReference type="NCBI Taxonomy" id="688269"/>
    <lineage>
        <taxon>Bacteria</taxon>
        <taxon>Thermotogati</taxon>
        <taxon>Thermotogota</taxon>
        <taxon>Thermotogae</taxon>
        <taxon>Thermotogales</taxon>
        <taxon>Thermotogaceae</taxon>
        <taxon>Pseudothermotoga</taxon>
    </lineage>
</organism>
<keyword evidence="7 11" id="KW-0238">DNA-binding</keyword>
<keyword evidence="3" id="KW-0808">Transferase</keyword>
<dbReference type="PATRIC" id="fig|688269.3.peg.1104"/>
<evidence type="ECO:0000313" key="11">
    <source>
        <dbReference type="EMBL" id="AEH51156.1"/>
    </source>
</evidence>
<name>F7YYW2_9THEM</name>
<evidence type="ECO:0000259" key="10">
    <source>
        <dbReference type="Pfam" id="PF04963"/>
    </source>
</evidence>
<dbReference type="AlphaFoldDB" id="F7YYW2"/>
<comment type="similarity">
    <text evidence="1">Belongs to the sigma-54 factor family.</text>
</comment>
<dbReference type="InterPro" id="IPR000394">
    <property type="entry name" value="RNA_pol_sigma_54"/>
</dbReference>
<dbReference type="PROSITE" id="PS00718">
    <property type="entry name" value="SIGMA54_2"/>
    <property type="match status" value="1"/>
</dbReference>
<keyword evidence="12" id="KW-1185">Reference proteome</keyword>
<gene>
    <name evidence="11" type="ORF">Theth_1076</name>
</gene>
<dbReference type="Proteomes" id="UP000006804">
    <property type="component" value="Chromosome"/>
</dbReference>
<feature type="domain" description="RNA polymerase sigma factor 54 core-binding" evidence="10">
    <location>
        <begin position="50"/>
        <end position="126"/>
    </location>
</feature>
<evidence type="ECO:0000313" key="12">
    <source>
        <dbReference type="Proteomes" id="UP000006804"/>
    </source>
</evidence>
<dbReference type="PANTHER" id="PTHR32248:SF4">
    <property type="entry name" value="RNA POLYMERASE SIGMA-54 FACTOR"/>
    <property type="match status" value="1"/>
</dbReference>
<keyword evidence="8" id="KW-0804">Transcription</keyword>
<dbReference type="Pfam" id="PF04963">
    <property type="entry name" value="Sigma54_CBD"/>
    <property type="match status" value="1"/>
</dbReference>
<proteinExistence type="inferred from homology"/>